<dbReference type="Proteomes" id="UP000199474">
    <property type="component" value="Unassembled WGS sequence"/>
</dbReference>
<dbReference type="AlphaFoldDB" id="A0A1I1TF88"/>
<name>A0A1I1TF88_9BACI</name>
<accession>A0A1I1TF88</accession>
<dbReference type="STRING" id="640948.SAMN05216238_102134"/>
<keyword evidence="2" id="KW-1185">Reference proteome</keyword>
<dbReference type="EMBL" id="FOMR01000002">
    <property type="protein sequence ID" value="SFD54170.1"/>
    <property type="molecule type" value="Genomic_DNA"/>
</dbReference>
<protein>
    <submittedName>
        <fullName evidence="1">Uncharacterized protein</fullName>
    </submittedName>
</protein>
<reference evidence="2" key="1">
    <citation type="submission" date="2016-10" db="EMBL/GenBank/DDBJ databases">
        <authorList>
            <person name="Varghese N."/>
            <person name="Submissions S."/>
        </authorList>
    </citation>
    <scope>NUCLEOTIDE SEQUENCE [LARGE SCALE GENOMIC DNA]</scope>
    <source>
        <strain evidence="2">DSM 22530</strain>
    </source>
</reference>
<gene>
    <name evidence="1" type="ORF">SAMN05216238_102134</name>
</gene>
<dbReference type="OrthoDB" id="2959394at2"/>
<evidence type="ECO:0000313" key="2">
    <source>
        <dbReference type="Proteomes" id="UP000199474"/>
    </source>
</evidence>
<dbReference type="RefSeq" id="WP_090081036.1">
    <property type="nucleotide sequence ID" value="NZ_FOMR01000002.1"/>
</dbReference>
<organism evidence="1 2">
    <name type="scientific">Lentibacillus persicus</name>
    <dbReference type="NCBI Taxonomy" id="640948"/>
    <lineage>
        <taxon>Bacteria</taxon>
        <taxon>Bacillati</taxon>
        <taxon>Bacillota</taxon>
        <taxon>Bacilli</taxon>
        <taxon>Bacillales</taxon>
        <taxon>Bacillaceae</taxon>
        <taxon>Lentibacillus</taxon>
    </lineage>
</organism>
<proteinExistence type="predicted"/>
<evidence type="ECO:0000313" key="1">
    <source>
        <dbReference type="EMBL" id="SFD54170.1"/>
    </source>
</evidence>
<sequence length="286" mass="33693">MKKYVLVLIVVSTFLLLYLWEDDAAPAITYFPEDATVDFDQTSTVLKLISETTRDSYEMLWKSQSVSEQKLYLRQDASLLYKNGQLMGIRSKWKENTDLISIKEKFSGEDSNFFQSISFHHGEVHYPDDQIKSIHQMTYDQLYVIDSPGTRLKSFKSAADDAEKEWAELLNHTTEQQLKHHWKQLMEHYTIDENAYWKIPLSDLNKFNNEPLPSLTQEQTNQIMGQLWEGLYKNYILKLSNTDAKKVNSFIPLILFDKNKDHLLVLFEWNGKKERLIQQYPDKFSN</sequence>